<dbReference type="PROSITE" id="PS50114">
    <property type="entry name" value="GATA_ZN_FINGER_2"/>
    <property type="match status" value="1"/>
</dbReference>
<dbReference type="Pfam" id="PF00320">
    <property type="entry name" value="GATA"/>
    <property type="match status" value="1"/>
</dbReference>
<evidence type="ECO:0000256" key="5">
    <source>
        <dbReference type="ARBA" id="ARBA00023163"/>
    </source>
</evidence>
<evidence type="ECO:0000313" key="10">
    <source>
        <dbReference type="Proteomes" id="UP001492380"/>
    </source>
</evidence>
<accession>A0ABR1YLT8</accession>
<feature type="compositionally biased region" description="Basic and acidic residues" evidence="7">
    <location>
        <begin position="466"/>
        <end position="475"/>
    </location>
</feature>
<dbReference type="PROSITE" id="PS00344">
    <property type="entry name" value="GATA_ZN_FINGER_1"/>
    <property type="match status" value="1"/>
</dbReference>
<dbReference type="PANTHER" id="PTHR47172">
    <property type="entry name" value="OS01G0976800 PROTEIN"/>
    <property type="match status" value="1"/>
</dbReference>
<gene>
    <name evidence="9" type="ORF">HDK90DRAFT_311256</name>
</gene>
<keyword evidence="5" id="KW-0804">Transcription</keyword>
<keyword evidence="10" id="KW-1185">Reference proteome</keyword>
<protein>
    <recommendedName>
        <fullName evidence="8">GATA-type domain-containing protein</fullName>
    </recommendedName>
</protein>
<feature type="region of interest" description="Disordered" evidence="7">
    <location>
        <begin position="410"/>
        <end position="475"/>
    </location>
</feature>
<dbReference type="InterPro" id="IPR013088">
    <property type="entry name" value="Znf_NHR/GATA"/>
</dbReference>
<feature type="region of interest" description="Disordered" evidence="7">
    <location>
        <begin position="26"/>
        <end position="323"/>
    </location>
</feature>
<feature type="compositionally biased region" description="Pro residues" evidence="7">
    <location>
        <begin position="40"/>
        <end position="50"/>
    </location>
</feature>
<dbReference type="Gene3D" id="3.30.50.10">
    <property type="entry name" value="Erythroid Transcription Factor GATA-1, subunit A"/>
    <property type="match status" value="1"/>
</dbReference>
<feature type="compositionally biased region" description="Pro residues" evidence="7">
    <location>
        <begin position="211"/>
        <end position="222"/>
    </location>
</feature>
<organism evidence="9 10">
    <name type="scientific">Phyllosticta capitalensis</name>
    <dbReference type="NCBI Taxonomy" id="121624"/>
    <lineage>
        <taxon>Eukaryota</taxon>
        <taxon>Fungi</taxon>
        <taxon>Dikarya</taxon>
        <taxon>Ascomycota</taxon>
        <taxon>Pezizomycotina</taxon>
        <taxon>Dothideomycetes</taxon>
        <taxon>Dothideomycetes incertae sedis</taxon>
        <taxon>Botryosphaeriales</taxon>
        <taxon>Phyllostictaceae</taxon>
        <taxon>Phyllosticta</taxon>
    </lineage>
</organism>
<feature type="region of interest" description="Disordered" evidence="7">
    <location>
        <begin position="497"/>
        <end position="521"/>
    </location>
</feature>
<dbReference type="PANTHER" id="PTHR47172:SF24">
    <property type="entry name" value="GATA ZINC FINGER DOMAIN-CONTAINING PROTEIN 14-RELATED"/>
    <property type="match status" value="1"/>
</dbReference>
<evidence type="ECO:0000313" key="9">
    <source>
        <dbReference type="EMBL" id="KAK8232460.1"/>
    </source>
</evidence>
<sequence>MDTTARKTSLLPSIAQMDNDKDILRKHSVAAMVSPSSPYTNPPPPPPYVRHPPASLAGLVSPPDSRRTSGDEQEQKPAPVRQSLPSIHEALGSDQRMPYPHTSVPPPASQFYQPPPPSVPSHHDSGRRPFQDSPAHFAPPPPPRPRSPFMNPPAQPPYSQPHQEPPRPTLPNSHNPNLPTLHPLRTEPSPVNGSRPPANYHHYQPLAPYDQNPPNPPPPANMPPQQQQQQQQPPPPPPPPQQQQQQQQQPFGYTTFSTPYASYSGPPPPPPPANHASPGYPAPGPGYSAPQTYPPTWRSDGAEVRRAEESKRAGRNAGPAMFGESVKRHLDNFDFEASLNEIAEGTGRLNDFLRVYGQRAHQAQRTGSVPGSTPPIQEVDDMMKQGHRIVDSLVRIREVVLTTQQAQIPEQPQDPRYKAANGFEPEESSQYGEDTKGGGGFAGADSKKRRGRAAPPGRCHSCNRAETPEWRRGPDGARTLCNACGLHYAKLTRKMGANANKQPIGSSNLRPKSLGPGSPPA</sequence>
<feature type="compositionally biased region" description="Basic and acidic residues" evidence="7">
    <location>
        <begin position="64"/>
        <end position="75"/>
    </location>
</feature>
<evidence type="ECO:0000259" key="8">
    <source>
        <dbReference type="PROSITE" id="PS50114"/>
    </source>
</evidence>
<feature type="compositionally biased region" description="Basic and acidic residues" evidence="7">
    <location>
        <begin position="300"/>
        <end position="312"/>
    </location>
</feature>
<evidence type="ECO:0000256" key="6">
    <source>
        <dbReference type="PROSITE-ProRule" id="PRU00094"/>
    </source>
</evidence>
<dbReference type="CDD" id="cd00202">
    <property type="entry name" value="ZnF_GATA"/>
    <property type="match status" value="1"/>
</dbReference>
<evidence type="ECO:0000256" key="1">
    <source>
        <dbReference type="ARBA" id="ARBA00022723"/>
    </source>
</evidence>
<name>A0ABR1YLT8_9PEZI</name>
<comment type="caution">
    <text evidence="9">The sequence shown here is derived from an EMBL/GenBank/DDBJ whole genome shotgun (WGS) entry which is preliminary data.</text>
</comment>
<dbReference type="Proteomes" id="UP001492380">
    <property type="component" value="Unassembled WGS sequence"/>
</dbReference>
<feature type="compositionally biased region" description="Pro residues" evidence="7">
    <location>
        <begin position="137"/>
        <end position="159"/>
    </location>
</feature>
<reference evidence="9 10" key="1">
    <citation type="submission" date="2024-04" db="EMBL/GenBank/DDBJ databases">
        <title>Phyllosticta paracitricarpa is synonymous to the EU quarantine fungus P. citricarpa based on phylogenomic analyses.</title>
        <authorList>
            <consortium name="Lawrence Berkeley National Laboratory"/>
            <person name="Van Ingen-Buijs V.A."/>
            <person name="Van Westerhoven A.C."/>
            <person name="Haridas S."/>
            <person name="Skiadas P."/>
            <person name="Martin F."/>
            <person name="Groenewald J.Z."/>
            <person name="Crous P.W."/>
            <person name="Seidl M.F."/>
        </authorList>
    </citation>
    <scope>NUCLEOTIDE SEQUENCE [LARGE SCALE GENOMIC DNA]</scope>
    <source>
        <strain evidence="9 10">CBS 123374</strain>
    </source>
</reference>
<feature type="compositionally biased region" description="Pro residues" evidence="7">
    <location>
        <begin position="232"/>
        <end position="241"/>
    </location>
</feature>
<feature type="domain" description="GATA-type" evidence="8">
    <location>
        <begin position="458"/>
        <end position="488"/>
    </location>
</feature>
<feature type="compositionally biased region" description="Pro residues" evidence="7">
    <location>
        <begin position="103"/>
        <end position="119"/>
    </location>
</feature>
<dbReference type="InterPro" id="IPR000679">
    <property type="entry name" value="Znf_GATA"/>
</dbReference>
<feature type="compositionally biased region" description="Low complexity" evidence="7">
    <location>
        <begin position="274"/>
        <end position="290"/>
    </location>
</feature>
<evidence type="ECO:0000256" key="2">
    <source>
        <dbReference type="ARBA" id="ARBA00022771"/>
    </source>
</evidence>
<proteinExistence type="predicted"/>
<evidence type="ECO:0000256" key="7">
    <source>
        <dbReference type="SAM" id="MobiDB-lite"/>
    </source>
</evidence>
<feature type="compositionally biased region" description="Basic and acidic residues" evidence="7">
    <location>
        <begin position="121"/>
        <end position="130"/>
    </location>
</feature>
<keyword evidence="3" id="KW-0862">Zinc</keyword>
<dbReference type="SMART" id="SM00401">
    <property type="entry name" value="ZnF_GATA"/>
    <property type="match status" value="1"/>
</dbReference>
<evidence type="ECO:0000256" key="4">
    <source>
        <dbReference type="ARBA" id="ARBA00023015"/>
    </source>
</evidence>
<feature type="compositionally biased region" description="Polar residues" evidence="7">
    <location>
        <begin position="499"/>
        <end position="510"/>
    </location>
</feature>
<keyword evidence="4" id="KW-0805">Transcription regulation</keyword>
<keyword evidence="1" id="KW-0479">Metal-binding</keyword>
<keyword evidence="2 6" id="KW-0863">Zinc-finger</keyword>
<dbReference type="EMBL" id="JBBWRZ010000007">
    <property type="protein sequence ID" value="KAK8232460.1"/>
    <property type="molecule type" value="Genomic_DNA"/>
</dbReference>
<dbReference type="SUPFAM" id="SSF57716">
    <property type="entry name" value="Glucocorticoid receptor-like (DNA-binding domain)"/>
    <property type="match status" value="1"/>
</dbReference>
<evidence type="ECO:0000256" key="3">
    <source>
        <dbReference type="ARBA" id="ARBA00022833"/>
    </source>
</evidence>